<dbReference type="Gene3D" id="3.90.550.10">
    <property type="entry name" value="Spore Coat Polysaccharide Biosynthesis Protein SpsA, Chain A"/>
    <property type="match status" value="1"/>
</dbReference>
<evidence type="ECO:0000313" key="6">
    <source>
        <dbReference type="Proteomes" id="UP000015502"/>
    </source>
</evidence>
<dbReference type="PaxDb" id="523849-OCC_06811"/>
<gene>
    <name evidence="5" type="ORF">OCC_06811</name>
</gene>
<dbReference type="PANTHER" id="PTHR43630:SF1">
    <property type="entry name" value="POLY-BETA-1,6-N-ACETYL-D-GLUCOSAMINE SYNTHASE"/>
    <property type="match status" value="1"/>
</dbReference>
<sequence length="352" mass="39944">MLLEILLAIVLLWDGYFFINYLLSLLKPYKTRRWAPFVSILIPAYNEGETIGESIKSALSQDYPDFEVIVIDDGSEDDTFEKATSLKDPRVRVFKKTHEGKARALNFGLSKAKGEIIVTTDADSILSPNALKSLVERFYSPEVVGVGGQVRVLGESFLEKAQDVEHLRIAMFRRAKELGDLSVAPGPLSAFRREALKQIGGFIESEVEDYATTKELKKLGKILYAPRARVYTRMPKTLPELWRQRKRWFLGDLKHLGGGLEKEIFFLLLGDFVALLDILVPVLLLLTGNFDLLLLFLSYEVLTLLIPTVVEGGSLLNALLFPVFLWFWALFYLFLHIYGYLRMLFGNLNGKI</sequence>
<dbReference type="CDD" id="cd06423">
    <property type="entry name" value="CESA_like"/>
    <property type="match status" value="1"/>
</dbReference>
<dbReference type="PANTHER" id="PTHR43630">
    <property type="entry name" value="POLY-BETA-1,6-N-ACETYL-D-GLUCOSAMINE SYNTHASE"/>
    <property type="match status" value="1"/>
</dbReference>
<dbReference type="OrthoDB" id="43988at2157"/>
<feature type="transmembrane region" description="Helical" evidence="3">
    <location>
        <begin position="319"/>
        <end position="341"/>
    </location>
</feature>
<keyword evidence="3" id="KW-1133">Transmembrane helix</keyword>
<dbReference type="Pfam" id="PF00535">
    <property type="entry name" value="Glycos_transf_2"/>
    <property type="match status" value="1"/>
</dbReference>
<protein>
    <submittedName>
        <fullName evidence="5">Glycosyl transferase</fullName>
    </submittedName>
</protein>
<keyword evidence="3" id="KW-0812">Transmembrane</keyword>
<name>H3ZM33_THELN</name>
<dbReference type="SUPFAM" id="SSF53448">
    <property type="entry name" value="Nucleotide-diphospho-sugar transferases"/>
    <property type="match status" value="1"/>
</dbReference>
<evidence type="ECO:0000256" key="1">
    <source>
        <dbReference type="ARBA" id="ARBA00022676"/>
    </source>
</evidence>
<keyword evidence="3" id="KW-0472">Membrane</keyword>
<dbReference type="KEGG" id="tlt:OCC_06811"/>
<evidence type="ECO:0000259" key="4">
    <source>
        <dbReference type="Pfam" id="PF00535"/>
    </source>
</evidence>
<accession>H3ZM33</accession>
<proteinExistence type="predicted"/>
<evidence type="ECO:0000256" key="2">
    <source>
        <dbReference type="ARBA" id="ARBA00022679"/>
    </source>
</evidence>
<organism evidence="5 6">
    <name type="scientific">Thermococcus litoralis (strain ATCC 51850 / DSM 5473 / JCM 8560 / NS-C)</name>
    <dbReference type="NCBI Taxonomy" id="523849"/>
    <lineage>
        <taxon>Archaea</taxon>
        <taxon>Methanobacteriati</taxon>
        <taxon>Methanobacteriota</taxon>
        <taxon>Thermococci</taxon>
        <taxon>Thermococcales</taxon>
        <taxon>Thermococcaceae</taxon>
        <taxon>Thermococcus</taxon>
    </lineage>
</organism>
<reference evidence="5 6" key="1">
    <citation type="journal article" date="2012" name="J. Bacteriol.">
        <title>Genome sequence of the model hyperthermophilic archaeon Thermococcus litoralis NS-C.</title>
        <authorList>
            <person name="Gardner A.F."/>
            <person name="Kumar S."/>
            <person name="Perler F.B."/>
        </authorList>
    </citation>
    <scope>NUCLEOTIDE SEQUENCE [LARGE SCALE GENOMIC DNA]</scope>
    <source>
        <strain evidence="6">ATCC 51850 / DSM 5473 / JCM 8560 / NS-C</strain>
    </source>
</reference>
<evidence type="ECO:0000256" key="3">
    <source>
        <dbReference type="SAM" id="Phobius"/>
    </source>
</evidence>
<dbReference type="GO" id="GO:0016757">
    <property type="term" value="F:glycosyltransferase activity"/>
    <property type="evidence" value="ECO:0007669"/>
    <property type="project" value="UniProtKB-KW"/>
</dbReference>
<feature type="transmembrane region" description="Helical" evidence="3">
    <location>
        <begin position="264"/>
        <end position="286"/>
    </location>
</feature>
<dbReference type="EMBL" id="CP006670">
    <property type="protein sequence ID" value="EHR78977.1"/>
    <property type="molecule type" value="Genomic_DNA"/>
</dbReference>
<dbReference type="InterPro" id="IPR001173">
    <property type="entry name" value="Glyco_trans_2-like"/>
</dbReference>
<keyword evidence="1" id="KW-0328">Glycosyltransferase</keyword>
<dbReference type="STRING" id="523849.OCC_06811"/>
<dbReference type="GeneID" id="16549256"/>
<feature type="domain" description="Glycosyltransferase 2-like" evidence="4">
    <location>
        <begin position="39"/>
        <end position="199"/>
    </location>
</feature>
<dbReference type="RefSeq" id="WP_004067679.1">
    <property type="nucleotide sequence ID" value="NC_022084.1"/>
</dbReference>
<dbReference type="AlphaFoldDB" id="H3ZM33"/>
<dbReference type="HOGENOM" id="CLU_798373_0_0_2"/>
<evidence type="ECO:0000313" key="5">
    <source>
        <dbReference type="EMBL" id="EHR78977.1"/>
    </source>
</evidence>
<dbReference type="InterPro" id="IPR029044">
    <property type="entry name" value="Nucleotide-diphossugar_trans"/>
</dbReference>
<keyword evidence="6" id="KW-1185">Reference proteome</keyword>
<feature type="transmembrane region" description="Helical" evidence="3">
    <location>
        <begin position="6"/>
        <end position="23"/>
    </location>
</feature>
<dbReference type="Proteomes" id="UP000015502">
    <property type="component" value="Chromosome"/>
</dbReference>
<keyword evidence="2 5" id="KW-0808">Transferase</keyword>